<protein>
    <recommendedName>
        <fullName evidence="6">DUF4352 domain-containing protein</fullName>
    </recommendedName>
</protein>
<dbReference type="AlphaFoldDB" id="A0A6N8I4U2"/>
<proteinExistence type="predicted"/>
<name>A0A6N8I4U2_9FIRM</name>
<sequence>MNKSIKAIMLAIIIVLVILIVVPLTIKLNLLPSGSKDNMWNKSLDKTSSSVSVGSEKTHEDNTLYHVGDEVETDGAVHSFKYRINKVTESKSRNIINFPVTEIWNEVTADSEGNITNKFSYILLQIDITNMFNQEQELYLNTNSLDFRDKNGTAGTEMYSTEPVAMNHNIENSKKKDAMQFVFKPKEHVAFELVYIAEDKYLDSSYTMVFSITNESASMVYDPKTKKYLNSDEAKFIQIRQEDIEKK</sequence>
<accession>A0A7G8TEK2</accession>
<feature type="transmembrane region" description="Helical" evidence="1">
    <location>
        <begin position="7"/>
        <end position="26"/>
    </location>
</feature>
<evidence type="ECO:0000256" key="1">
    <source>
        <dbReference type="SAM" id="Phobius"/>
    </source>
</evidence>
<keyword evidence="1" id="KW-0472">Membrane</keyword>
<evidence type="ECO:0000313" key="5">
    <source>
        <dbReference type="Proteomes" id="UP000515909"/>
    </source>
</evidence>
<dbReference type="KEGG" id="cfem:HCR03_07395"/>
<reference evidence="2 4" key="1">
    <citation type="submission" date="2019-09" db="EMBL/GenBank/DDBJ databases">
        <title>Genome sequence of Clostridium sp. EA1.</title>
        <authorList>
            <person name="Poehlein A."/>
            <person name="Bengelsdorf F.R."/>
            <person name="Daniel R."/>
        </authorList>
    </citation>
    <scope>NUCLEOTIDE SEQUENCE [LARGE SCALE GENOMIC DNA]</scope>
    <source>
        <strain evidence="2 4">EA1</strain>
    </source>
</reference>
<dbReference type="EMBL" id="CP060286">
    <property type="protein sequence ID" value="QNK42043.1"/>
    <property type="molecule type" value="Genomic_DNA"/>
</dbReference>
<evidence type="ECO:0008006" key="6">
    <source>
        <dbReference type="Google" id="ProtNLM"/>
    </source>
</evidence>
<keyword evidence="1" id="KW-1133">Transmembrane helix</keyword>
<evidence type="ECO:0000313" key="2">
    <source>
        <dbReference type="EMBL" id="MVB12523.1"/>
    </source>
</evidence>
<dbReference type="EMBL" id="VWXL01000097">
    <property type="protein sequence ID" value="MVB12523.1"/>
    <property type="molecule type" value="Genomic_DNA"/>
</dbReference>
<gene>
    <name evidence="2" type="ORF">CAFE_32630</name>
    <name evidence="3" type="ORF">HCR03_07395</name>
</gene>
<organism evidence="2 4">
    <name type="scientific">Caproicibacter fermentans</name>
    <dbReference type="NCBI Taxonomy" id="2576756"/>
    <lineage>
        <taxon>Bacteria</taxon>
        <taxon>Bacillati</taxon>
        <taxon>Bacillota</taxon>
        <taxon>Clostridia</taxon>
        <taxon>Eubacteriales</taxon>
        <taxon>Acutalibacteraceae</taxon>
        <taxon>Caproicibacter</taxon>
    </lineage>
</organism>
<keyword evidence="4" id="KW-1185">Reference proteome</keyword>
<dbReference type="Proteomes" id="UP000469440">
    <property type="component" value="Unassembled WGS sequence"/>
</dbReference>
<evidence type="ECO:0000313" key="4">
    <source>
        <dbReference type="Proteomes" id="UP000469440"/>
    </source>
</evidence>
<keyword evidence="1" id="KW-0812">Transmembrane</keyword>
<accession>A0A6N8I4U2</accession>
<dbReference type="RefSeq" id="WP_066647522.1">
    <property type="nucleotide sequence ID" value="NZ_CP060286.1"/>
</dbReference>
<reference evidence="3 5" key="2">
    <citation type="submission" date="2020-08" db="EMBL/GenBank/DDBJ databases">
        <title>The isolate Caproiciproducens sp. 7D4C2 produces n-caproate at mildly acidic conditions from hexoses: genome and rBOX comparison with related strains and chain-elongating bacteria.</title>
        <authorList>
            <person name="Esquivel-Elizondo S."/>
            <person name="Bagci C."/>
            <person name="Temovska M."/>
            <person name="Jeon B.S."/>
            <person name="Bessarab I."/>
            <person name="Williams R.B.H."/>
            <person name="Huson D.H."/>
            <person name="Angenent L.T."/>
        </authorList>
    </citation>
    <scope>NUCLEOTIDE SEQUENCE [LARGE SCALE GENOMIC DNA]</scope>
    <source>
        <strain evidence="3 5">7D4C2</strain>
    </source>
</reference>
<dbReference type="Proteomes" id="UP000515909">
    <property type="component" value="Chromosome"/>
</dbReference>
<evidence type="ECO:0000313" key="3">
    <source>
        <dbReference type="EMBL" id="QNK42043.1"/>
    </source>
</evidence>